<dbReference type="InterPro" id="IPR013099">
    <property type="entry name" value="K_chnl_dom"/>
</dbReference>
<feature type="transmembrane region" description="Helical" evidence="8">
    <location>
        <begin position="161"/>
        <end position="186"/>
    </location>
</feature>
<evidence type="ECO:0000256" key="7">
    <source>
        <dbReference type="ARBA" id="ARBA00023303"/>
    </source>
</evidence>
<keyword evidence="4 8" id="KW-1133">Transmembrane helix</keyword>
<reference evidence="10 11" key="1">
    <citation type="journal article" date="2016" name="Mol. Biol. Evol.">
        <title>Genome-Wide Survey of Gut Fungi (Harpellales) Reveals the First Horizontally Transferred Ubiquitin Gene from a Mosquito Host.</title>
        <authorList>
            <person name="Wang Y."/>
            <person name="White M.M."/>
            <person name="Kvist S."/>
            <person name="Moncalvo J.M."/>
        </authorList>
    </citation>
    <scope>NUCLEOTIDE SEQUENCE [LARGE SCALE GENOMIC DNA]</scope>
    <source>
        <strain evidence="10 11">ALG-7-W6</strain>
    </source>
</reference>
<sequence>MVYVLEDVQTSYDYDEDFYPNDINQHINNLLHRIPKGAVDSDSANSLSELTETPISSSHLIISSESLTRRRQSHESVAAAVSPSLLLAEIKRFEKELVDIKIRSLFYLIITHFIFFLTSTGINYAFEYGMWSFSDSFWFSFVTFTTLGYGKTVPNNQVTMAFFGLFVVLGVSIFSSVVVLAIDLIVMFTKKKIDRFLYKIR</sequence>
<dbReference type="Proteomes" id="UP000187455">
    <property type="component" value="Unassembled WGS sequence"/>
</dbReference>
<feature type="transmembrane region" description="Helical" evidence="8">
    <location>
        <begin position="105"/>
        <end position="126"/>
    </location>
</feature>
<dbReference type="GO" id="GO:0015271">
    <property type="term" value="F:outward rectifier potassium channel activity"/>
    <property type="evidence" value="ECO:0007669"/>
    <property type="project" value="TreeGrafter"/>
</dbReference>
<dbReference type="OrthoDB" id="297496at2759"/>
<evidence type="ECO:0000259" key="9">
    <source>
        <dbReference type="Pfam" id="PF07885"/>
    </source>
</evidence>
<accession>A0A1R0H6A0</accession>
<evidence type="ECO:0000256" key="3">
    <source>
        <dbReference type="ARBA" id="ARBA00022692"/>
    </source>
</evidence>
<evidence type="ECO:0000256" key="6">
    <source>
        <dbReference type="ARBA" id="ARBA00023136"/>
    </source>
</evidence>
<keyword evidence="7" id="KW-0407">Ion channel</keyword>
<evidence type="ECO:0000256" key="2">
    <source>
        <dbReference type="ARBA" id="ARBA00022448"/>
    </source>
</evidence>
<dbReference type="GO" id="GO:0030322">
    <property type="term" value="P:stabilization of membrane potential"/>
    <property type="evidence" value="ECO:0007669"/>
    <property type="project" value="TreeGrafter"/>
</dbReference>
<dbReference type="Gene3D" id="1.10.287.70">
    <property type="match status" value="1"/>
</dbReference>
<dbReference type="AlphaFoldDB" id="A0A1R0H6A0"/>
<feature type="domain" description="Potassium channel" evidence="9">
    <location>
        <begin position="111"/>
        <end position="184"/>
    </location>
</feature>
<dbReference type="STRING" id="133383.A0A1R0H6A0"/>
<protein>
    <submittedName>
        <fullName evidence="10">Potassium voltage-gated channel subfamily KQT member 4</fullName>
    </submittedName>
</protein>
<organism evidence="10 11">
    <name type="scientific">Smittium mucronatum</name>
    <dbReference type="NCBI Taxonomy" id="133383"/>
    <lineage>
        <taxon>Eukaryota</taxon>
        <taxon>Fungi</taxon>
        <taxon>Fungi incertae sedis</taxon>
        <taxon>Zoopagomycota</taxon>
        <taxon>Kickxellomycotina</taxon>
        <taxon>Harpellomycetes</taxon>
        <taxon>Harpellales</taxon>
        <taxon>Legeriomycetaceae</taxon>
        <taxon>Smittium</taxon>
    </lineage>
</organism>
<comment type="caution">
    <text evidence="10">The sequence shown here is derived from an EMBL/GenBank/DDBJ whole genome shotgun (WGS) entry which is preliminary data.</text>
</comment>
<keyword evidence="2" id="KW-0813">Transport</keyword>
<evidence type="ECO:0000256" key="5">
    <source>
        <dbReference type="ARBA" id="ARBA00023065"/>
    </source>
</evidence>
<dbReference type="Pfam" id="PF07885">
    <property type="entry name" value="Ion_trans_2"/>
    <property type="match status" value="1"/>
</dbReference>
<dbReference type="EMBL" id="LSSL01000386">
    <property type="protein sequence ID" value="OLY84710.1"/>
    <property type="molecule type" value="Genomic_DNA"/>
</dbReference>
<keyword evidence="11" id="KW-1185">Reference proteome</keyword>
<keyword evidence="6 8" id="KW-0472">Membrane</keyword>
<evidence type="ECO:0000313" key="10">
    <source>
        <dbReference type="EMBL" id="OLY84710.1"/>
    </source>
</evidence>
<dbReference type="SUPFAM" id="SSF81324">
    <property type="entry name" value="Voltage-gated potassium channels"/>
    <property type="match status" value="1"/>
</dbReference>
<dbReference type="PANTHER" id="PTHR11003:SF345">
    <property type="entry name" value="TWIK FAMILY OF POTASSIUM CHANNELS PROTEIN 18"/>
    <property type="match status" value="1"/>
</dbReference>
<proteinExistence type="predicted"/>
<comment type="subcellular location">
    <subcellularLocation>
        <location evidence="1">Membrane</location>
        <topology evidence="1">Multi-pass membrane protein</topology>
    </subcellularLocation>
</comment>
<keyword evidence="3 8" id="KW-0812">Transmembrane</keyword>
<gene>
    <name evidence="10" type="ORF">AYI68_g1116</name>
</gene>
<evidence type="ECO:0000256" key="8">
    <source>
        <dbReference type="SAM" id="Phobius"/>
    </source>
</evidence>
<dbReference type="InterPro" id="IPR003280">
    <property type="entry name" value="2pore_dom_K_chnl"/>
</dbReference>
<dbReference type="PANTHER" id="PTHR11003">
    <property type="entry name" value="POTASSIUM CHANNEL, SUBFAMILY K"/>
    <property type="match status" value="1"/>
</dbReference>
<dbReference type="GO" id="GO:0005886">
    <property type="term" value="C:plasma membrane"/>
    <property type="evidence" value="ECO:0007669"/>
    <property type="project" value="TreeGrafter"/>
</dbReference>
<dbReference type="GO" id="GO:0022841">
    <property type="term" value="F:potassium ion leak channel activity"/>
    <property type="evidence" value="ECO:0007669"/>
    <property type="project" value="TreeGrafter"/>
</dbReference>
<keyword evidence="5" id="KW-0406">Ion transport</keyword>
<evidence type="ECO:0000313" key="11">
    <source>
        <dbReference type="Proteomes" id="UP000187455"/>
    </source>
</evidence>
<evidence type="ECO:0000256" key="1">
    <source>
        <dbReference type="ARBA" id="ARBA00004141"/>
    </source>
</evidence>
<evidence type="ECO:0000256" key="4">
    <source>
        <dbReference type="ARBA" id="ARBA00022989"/>
    </source>
</evidence>
<name>A0A1R0H6A0_9FUNG</name>